<sequence>MFRHRMDATRRASIGLLLVNVVRVRTKGKTYLVSPSRVNICTQIQIKSMHSLESILAKRSKIILHRSRRDNPTLLNVVESSDSRAGSRRRRHQSTRFRKDFEAGKAVRRSRDPREIQFFIIATPPSSTSSGVLPSFSTATARCRGGASSSPSPWMHEHSRPADCAQYLCG</sequence>
<dbReference type="AlphaFoldDB" id="A0A0H2QY89"/>
<keyword evidence="2" id="KW-1185">Reference proteome</keyword>
<evidence type="ECO:0000313" key="1">
    <source>
        <dbReference type="EMBL" id="KLO04540.1"/>
    </source>
</evidence>
<accession>A0A0H2QY89</accession>
<name>A0A0H2QY89_9AGAM</name>
<gene>
    <name evidence="1" type="ORF">SCHPADRAFT_947625</name>
</gene>
<dbReference type="EMBL" id="KQ086507">
    <property type="protein sequence ID" value="KLO04540.1"/>
    <property type="molecule type" value="Genomic_DNA"/>
</dbReference>
<reference evidence="1 2" key="1">
    <citation type="submission" date="2015-04" db="EMBL/GenBank/DDBJ databases">
        <title>Complete genome sequence of Schizopora paradoxa KUC8140, a cosmopolitan wood degrader in East Asia.</title>
        <authorList>
            <consortium name="DOE Joint Genome Institute"/>
            <person name="Min B."/>
            <person name="Park H."/>
            <person name="Jang Y."/>
            <person name="Kim J.-J."/>
            <person name="Kim K.H."/>
            <person name="Pangilinan J."/>
            <person name="Lipzen A."/>
            <person name="Riley R."/>
            <person name="Grigoriev I.V."/>
            <person name="Spatafora J.W."/>
            <person name="Choi I.-G."/>
        </authorList>
    </citation>
    <scope>NUCLEOTIDE SEQUENCE [LARGE SCALE GENOMIC DNA]</scope>
    <source>
        <strain evidence="1 2">KUC8140</strain>
    </source>
</reference>
<organism evidence="1 2">
    <name type="scientific">Schizopora paradoxa</name>
    <dbReference type="NCBI Taxonomy" id="27342"/>
    <lineage>
        <taxon>Eukaryota</taxon>
        <taxon>Fungi</taxon>
        <taxon>Dikarya</taxon>
        <taxon>Basidiomycota</taxon>
        <taxon>Agaricomycotina</taxon>
        <taxon>Agaricomycetes</taxon>
        <taxon>Hymenochaetales</taxon>
        <taxon>Schizoporaceae</taxon>
        <taxon>Schizopora</taxon>
    </lineage>
</organism>
<dbReference type="InParanoid" id="A0A0H2QY89"/>
<dbReference type="Proteomes" id="UP000053477">
    <property type="component" value="Unassembled WGS sequence"/>
</dbReference>
<evidence type="ECO:0000313" key="2">
    <source>
        <dbReference type="Proteomes" id="UP000053477"/>
    </source>
</evidence>
<proteinExistence type="predicted"/>
<protein>
    <submittedName>
        <fullName evidence="1">Uncharacterized protein</fullName>
    </submittedName>
</protein>